<accession>A0A3N2R913</accession>
<evidence type="ECO:0000313" key="2">
    <source>
        <dbReference type="EMBL" id="ROU03903.1"/>
    </source>
</evidence>
<feature type="signal peptide" evidence="1">
    <location>
        <begin position="1"/>
        <end position="22"/>
    </location>
</feature>
<reference evidence="2 3" key="1">
    <citation type="submission" date="2018-10" db="EMBL/GenBank/DDBJ databases">
        <title>Histidinibacterium lentulum gen. nov., sp. nov., a marine bacterium from the culture broth of Picochlorum sp. 122.</title>
        <authorList>
            <person name="Wang G."/>
        </authorList>
    </citation>
    <scope>NUCLEOTIDE SEQUENCE [LARGE SCALE GENOMIC DNA]</scope>
    <source>
        <strain evidence="2 3">B17</strain>
    </source>
</reference>
<evidence type="ECO:0000313" key="3">
    <source>
        <dbReference type="Proteomes" id="UP000268016"/>
    </source>
</evidence>
<keyword evidence="1" id="KW-0732">Signal</keyword>
<protein>
    <submittedName>
        <fullName evidence="2">Uncharacterized protein</fullName>
    </submittedName>
</protein>
<proteinExistence type="predicted"/>
<dbReference type="Proteomes" id="UP000268016">
    <property type="component" value="Unassembled WGS sequence"/>
</dbReference>
<dbReference type="AlphaFoldDB" id="A0A3N2R913"/>
<gene>
    <name evidence="2" type="ORF">EAT49_00380</name>
</gene>
<keyword evidence="3" id="KW-1185">Reference proteome</keyword>
<name>A0A3N2R913_9RHOB</name>
<feature type="chain" id="PRO_5017925458" evidence="1">
    <location>
        <begin position="23"/>
        <end position="116"/>
    </location>
</feature>
<evidence type="ECO:0000256" key="1">
    <source>
        <dbReference type="SAM" id="SignalP"/>
    </source>
</evidence>
<dbReference type="EMBL" id="RDRB01000001">
    <property type="protein sequence ID" value="ROU03903.1"/>
    <property type="molecule type" value="Genomic_DNA"/>
</dbReference>
<organism evidence="2 3">
    <name type="scientific">Histidinibacterium lentulum</name>
    <dbReference type="NCBI Taxonomy" id="2480588"/>
    <lineage>
        <taxon>Bacteria</taxon>
        <taxon>Pseudomonadati</taxon>
        <taxon>Pseudomonadota</taxon>
        <taxon>Alphaproteobacteria</taxon>
        <taxon>Rhodobacterales</taxon>
        <taxon>Paracoccaceae</taxon>
        <taxon>Histidinibacterium</taxon>
    </lineage>
</organism>
<dbReference type="RefSeq" id="WP_123640253.1">
    <property type="nucleotide sequence ID" value="NZ_ML119081.1"/>
</dbReference>
<comment type="caution">
    <text evidence="2">The sequence shown here is derived from an EMBL/GenBank/DDBJ whole genome shotgun (WGS) entry which is preliminary data.</text>
</comment>
<sequence>MTITKTLIAAVVAGLTSGAAFADPYYEPSAPFAISLGVTFGGEGVLALDTLSASVATGGGVAMSNATAGIIGGDSASSSNGGASSNSDAGLQSRVMIAGEGFTSTVGTGKSVHLVH</sequence>